<dbReference type="Gene3D" id="3.30.30.30">
    <property type="match status" value="1"/>
</dbReference>
<reference evidence="2" key="1">
    <citation type="submission" date="2021-03" db="EMBL/GenBank/DDBJ databases">
        <authorList>
            <person name="Tagirdzhanova G."/>
        </authorList>
    </citation>
    <scope>NUCLEOTIDE SEQUENCE</scope>
</reference>
<evidence type="ECO:0000313" key="2">
    <source>
        <dbReference type="EMBL" id="CAF9935371.1"/>
    </source>
</evidence>
<dbReference type="Proteomes" id="UP000664534">
    <property type="component" value="Unassembled WGS sequence"/>
</dbReference>
<evidence type="ECO:0000256" key="1">
    <source>
        <dbReference type="SAM" id="MobiDB-lite"/>
    </source>
</evidence>
<feature type="region of interest" description="Disordered" evidence="1">
    <location>
        <begin position="230"/>
        <end position="276"/>
    </location>
</feature>
<keyword evidence="3" id="KW-1185">Reference proteome</keyword>
<dbReference type="Gene3D" id="3.30.420.40">
    <property type="match status" value="2"/>
</dbReference>
<name>A0A8H3G369_9LECA</name>
<gene>
    <name evidence="2" type="ORF">IMSHALPRED_010203</name>
</gene>
<comment type="caution">
    <text evidence="2">The sequence shown here is derived from an EMBL/GenBank/DDBJ whole genome shotgun (WGS) entry which is preliminary data.</text>
</comment>
<dbReference type="AlphaFoldDB" id="A0A8H3G369"/>
<proteinExistence type="predicted"/>
<evidence type="ECO:0000313" key="3">
    <source>
        <dbReference type="Proteomes" id="UP000664534"/>
    </source>
</evidence>
<organism evidence="2 3">
    <name type="scientific">Imshaugia aleurites</name>
    <dbReference type="NCBI Taxonomy" id="172621"/>
    <lineage>
        <taxon>Eukaryota</taxon>
        <taxon>Fungi</taxon>
        <taxon>Dikarya</taxon>
        <taxon>Ascomycota</taxon>
        <taxon>Pezizomycotina</taxon>
        <taxon>Lecanoromycetes</taxon>
        <taxon>OSLEUM clade</taxon>
        <taxon>Lecanoromycetidae</taxon>
        <taxon>Lecanorales</taxon>
        <taxon>Lecanorineae</taxon>
        <taxon>Parmeliaceae</taxon>
        <taxon>Imshaugia</taxon>
    </lineage>
</organism>
<dbReference type="EMBL" id="CAJPDT010000083">
    <property type="protein sequence ID" value="CAF9935371.1"/>
    <property type="molecule type" value="Genomic_DNA"/>
</dbReference>
<sequence length="401" mass="44017">MATHSKEPSLTRSVPSLGDPQNPLVVPMGLNFGPTSVSTWFFVGDRTCNTGVPCDELYQSFFQDALSKTVQCNFASRPSEGLSTSAISSFINPNKTVQLTEAFANYIKSTARMGITAFDSNPGLNFKVMAITVPDHWDAAARRQVELAAELAGYPLDGPDMIITLSQAIHSTYRLDERTEGRYLFLILDYNKSYLHIMLVQVDGRSCDMKGQAYFPHLGEDRLHKAPIKGDAVASGPEPLSSKSSSDSDNGTIFEEDNEEPNPESAPKNEPTDSHAAIPDEICADRPVCHNQTAHFKPIIETLLQFMALMRKQEAPSSPGESPELIDSPGNANHPMRGVKYIVVDGEASVQGMRDLRDVLKESFVDEESITVEGRWRDCGAYGAALTAQRLLHSPQHLETL</sequence>
<protein>
    <submittedName>
        <fullName evidence="2">Uncharacterized protein</fullName>
    </submittedName>
</protein>
<dbReference type="OrthoDB" id="5316634at2759"/>
<accession>A0A8H3G369</accession>